<feature type="transmembrane region" description="Helical" evidence="15">
    <location>
        <begin position="103"/>
        <end position="124"/>
    </location>
</feature>
<evidence type="ECO:0000256" key="6">
    <source>
        <dbReference type="ARBA" id="ARBA00022692"/>
    </source>
</evidence>
<dbReference type="GO" id="GO:0006879">
    <property type="term" value="P:intracellular iron ion homeostasis"/>
    <property type="evidence" value="ECO:0007669"/>
    <property type="project" value="TreeGrafter"/>
</dbReference>
<keyword evidence="12" id="KW-0325">Glycoprotein</keyword>
<organism evidence="17 18">
    <name type="scientific">Armillaria solidipes</name>
    <dbReference type="NCBI Taxonomy" id="1076256"/>
    <lineage>
        <taxon>Eukaryota</taxon>
        <taxon>Fungi</taxon>
        <taxon>Dikarya</taxon>
        <taxon>Basidiomycota</taxon>
        <taxon>Agaricomycotina</taxon>
        <taxon>Agaricomycetes</taxon>
        <taxon>Agaricomycetidae</taxon>
        <taxon>Agaricales</taxon>
        <taxon>Marasmiineae</taxon>
        <taxon>Physalacriaceae</taxon>
        <taxon>Armillaria</taxon>
    </lineage>
</organism>
<comment type="subcellular location">
    <subcellularLocation>
        <location evidence="1">Cell membrane</location>
        <topology evidence="1">Multi-pass membrane protein</topology>
    </subcellularLocation>
</comment>
<keyword evidence="7" id="KW-0249">Electron transport</keyword>
<name>A0A2H3C532_9AGAR</name>
<dbReference type="SFLD" id="SFLDS00052">
    <property type="entry name" value="Ferric_Reductase_Domain"/>
    <property type="match status" value="2"/>
</dbReference>
<dbReference type="InterPro" id="IPR051410">
    <property type="entry name" value="Ferric/Cupric_Reductase"/>
</dbReference>
<keyword evidence="11 15" id="KW-0472">Membrane</keyword>
<gene>
    <name evidence="17" type="ORF">ARMSODRAFT_984391</name>
</gene>
<keyword evidence="18" id="KW-1185">Reference proteome</keyword>
<proteinExistence type="inferred from homology"/>
<dbReference type="STRING" id="1076256.A0A2H3C532"/>
<evidence type="ECO:0000313" key="18">
    <source>
        <dbReference type="Proteomes" id="UP000218334"/>
    </source>
</evidence>
<feature type="transmembrane region" description="Helical" evidence="15">
    <location>
        <begin position="162"/>
        <end position="186"/>
    </location>
</feature>
<dbReference type="InterPro" id="IPR013130">
    <property type="entry name" value="Fe3_Rdtase_TM_dom"/>
</dbReference>
<feature type="region of interest" description="Disordered" evidence="14">
    <location>
        <begin position="617"/>
        <end position="656"/>
    </location>
</feature>
<keyword evidence="9" id="KW-0560">Oxidoreductase</keyword>
<evidence type="ECO:0000256" key="12">
    <source>
        <dbReference type="ARBA" id="ARBA00023180"/>
    </source>
</evidence>
<dbReference type="InterPro" id="IPR013112">
    <property type="entry name" value="FAD-bd_8"/>
</dbReference>
<dbReference type="GO" id="GO:0015677">
    <property type="term" value="P:copper ion import"/>
    <property type="evidence" value="ECO:0007669"/>
    <property type="project" value="TreeGrafter"/>
</dbReference>
<evidence type="ECO:0000256" key="8">
    <source>
        <dbReference type="ARBA" id="ARBA00022989"/>
    </source>
</evidence>
<feature type="transmembrane region" description="Helical" evidence="15">
    <location>
        <begin position="40"/>
        <end position="60"/>
    </location>
</feature>
<comment type="catalytic activity">
    <reaction evidence="13">
        <text>2 a Fe(II)-siderophore + NADP(+) + H(+) = 2 a Fe(III)-siderophore + NADPH</text>
        <dbReference type="Rhea" id="RHEA:28795"/>
        <dbReference type="Rhea" id="RHEA-COMP:11342"/>
        <dbReference type="Rhea" id="RHEA-COMP:11344"/>
        <dbReference type="ChEBI" id="CHEBI:15378"/>
        <dbReference type="ChEBI" id="CHEBI:29033"/>
        <dbReference type="ChEBI" id="CHEBI:29034"/>
        <dbReference type="ChEBI" id="CHEBI:57783"/>
        <dbReference type="ChEBI" id="CHEBI:58349"/>
        <dbReference type="EC" id="1.16.1.9"/>
    </reaction>
</comment>
<dbReference type="EMBL" id="KZ293415">
    <property type="protein sequence ID" value="PBK78189.1"/>
    <property type="molecule type" value="Genomic_DNA"/>
</dbReference>
<dbReference type="PANTHER" id="PTHR32361">
    <property type="entry name" value="FERRIC/CUPRIC REDUCTASE TRANSMEMBRANE COMPONENT"/>
    <property type="match status" value="1"/>
</dbReference>
<reference evidence="18" key="1">
    <citation type="journal article" date="2017" name="Nat. Ecol. Evol.">
        <title>Genome expansion and lineage-specific genetic innovations in the forest pathogenic fungi Armillaria.</title>
        <authorList>
            <person name="Sipos G."/>
            <person name="Prasanna A.N."/>
            <person name="Walter M.C."/>
            <person name="O'Connor E."/>
            <person name="Balint B."/>
            <person name="Krizsan K."/>
            <person name="Kiss B."/>
            <person name="Hess J."/>
            <person name="Varga T."/>
            <person name="Slot J."/>
            <person name="Riley R."/>
            <person name="Boka B."/>
            <person name="Rigling D."/>
            <person name="Barry K."/>
            <person name="Lee J."/>
            <person name="Mihaltcheva S."/>
            <person name="LaButti K."/>
            <person name="Lipzen A."/>
            <person name="Waldron R."/>
            <person name="Moloney N.M."/>
            <person name="Sperisen C."/>
            <person name="Kredics L."/>
            <person name="Vagvoelgyi C."/>
            <person name="Patrignani A."/>
            <person name="Fitzpatrick D."/>
            <person name="Nagy I."/>
            <person name="Doyle S."/>
            <person name="Anderson J.B."/>
            <person name="Grigoriev I.V."/>
            <person name="Gueldener U."/>
            <person name="Muensterkoetter M."/>
            <person name="Nagy L.G."/>
        </authorList>
    </citation>
    <scope>NUCLEOTIDE SEQUENCE [LARGE SCALE GENOMIC DNA]</scope>
    <source>
        <strain evidence="18">28-4</strain>
    </source>
</reference>
<evidence type="ECO:0000256" key="3">
    <source>
        <dbReference type="ARBA" id="ARBA00012668"/>
    </source>
</evidence>
<evidence type="ECO:0000256" key="1">
    <source>
        <dbReference type="ARBA" id="ARBA00004651"/>
    </source>
</evidence>
<keyword evidence="6 15" id="KW-0812">Transmembrane</keyword>
<evidence type="ECO:0000256" key="2">
    <source>
        <dbReference type="ARBA" id="ARBA00006278"/>
    </source>
</evidence>
<keyword evidence="10" id="KW-0406">Ion transport</keyword>
<dbReference type="CDD" id="cd06186">
    <property type="entry name" value="NOX_Duox_like_FAD_NADP"/>
    <property type="match status" value="1"/>
</dbReference>
<feature type="domain" description="FAD-binding FR-type" evidence="16">
    <location>
        <begin position="365"/>
        <end position="518"/>
    </location>
</feature>
<evidence type="ECO:0000313" key="17">
    <source>
        <dbReference type="EMBL" id="PBK78189.1"/>
    </source>
</evidence>
<evidence type="ECO:0000256" key="15">
    <source>
        <dbReference type="SAM" id="Phobius"/>
    </source>
</evidence>
<feature type="region of interest" description="Disordered" evidence="14">
    <location>
        <begin position="745"/>
        <end position="819"/>
    </location>
</feature>
<keyword evidence="4" id="KW-0813">Transport</keyword>
<feature type="transmembrane region" description="Helical" evidence="15">
    <location>
        <begin position="273"/>
        <end position="290"/>
    </location>
</feature>
<dbReference type="PROSITE" id="PS51384">
    <property type="entry name" value="FAD_FR"/>
    <property type="match status" value="1"/>
</dbReference>
<evidence type="ECO:0000256" key="11">
    <source>
        <dbReference type="ARBA" id="ARBA00023136"/>
    </source>
</evidence>
<evidence type="ECO:0000256" key="13">
    <source>
        <dbReference type="ARBA" id="ARBA00048483"/>
    </source>
</evidence>
<dbReference type="Proteomes" id="UP000218334">
    <property type="component" value="Unassembled WGS sequence"/>
</dbReference>
<keyword evidence="5" id="KW-1003">Cell membrane</keyword>
<evidence type="ECO:0000256" key="4">
    <source>
        <dbReference type="ARBA" id="ARBA00022448"/>
    </source>
</evidence>
<dbReference type="InterPro" id="IPR017938">
    <property type="entry name" value="Riboflavin_synthase-like_b-brl"/>
</dbReference>
<dbReference type="InterPro" id="IPR039261">
    <property type="entry name" value="FNR_nucleotide-bd"/>
</dbReference>
<evidence type="ECO:0000256" key="5">
    <source>
        <dbReference type="ARBA" id="ARBA00022475"/>
    </source>
</evidence>
<dbReference type="EC" id="1.16.1.9" evidence="3"/>
<dbReference type="GO" id="GO:0005886">
    <property type="term" value="C:plasma membrane"/>
    <property type="evidence" value="ECO:0007669"/>
    <property type="project" value="UniProtKB-SubCell"/>
</dbReference>
<feature type="transmembrane region" description="Helical" evidence="15">
    <location>
        <begin position="207"/>
        <end position="225"/>
    </location>
</feature>
<keyword evidence="8 15" id="KW-1133">Transmembrane helix</keyword>
<comment type="similarity">
    <text evidence="2">Belongs to the ferric reductase (FRE) family.</text>
</comment>
<feature type="compositionally biased region" description="Polar residues" evidence="14">
    <location>
        <begin position="754"/>
        <end position="767"/>
    </location>
</feature>
<evidence type="ECO:0000256" key="7">
    <source>
        <dbReference type="ARBA" id="ARBA00022982"/>
    </source>
</evidence>
<dbReference type="InterPro" id="IPR013121">
    <property type="entry name" value="Fe_red_NAD-bd_6"/>
</dbReference>
<dbReference type="Pfam" id="PF08022">
    <property type="entry name" value="FAD_binding_8"/>
    <property type="match status" value="1"/>
</dbReference>
<accession>A0A2H3C532</accession>
<protein>
    <recommendedName>
        <fullName evidence="3">ferric-chelate reductase (NADPH)</fullName>
        <ecNumber evidence="3">1.16.1.9</ecNumber>
    </recommendedName>
</protein>
<dbReference type="AlphaFoldDB" id="A0A2H3C532"/>
<feature type="compositionally biased region" description="Low complexity" evidence="14">
    <location>
        <begin position="809"/>
        <end position="818"/>
    </location>
</feature>
<feature type="transmembrane region" description="Helical" evidence="15">
    <location>
        <begin position="245"/>
        <end position="266"/>
    </location>
</feature>
<sequence length="949" mass="106537">MSSSLQAVNPNPTTPVYTNDVQWITAYLVIHMMSDDSRRYAYIFWFCIAAVFLVFTLFHLTRFRGGTAGAYWAKWAIRRRTWRGKLALKRNQYPVSLPPNGQLLCLALLPIIAILLCFAGPDYINPADGLSTRSYDVSQFTRWQPQYNIYKAWWTAGGRAGIIAFCLLPLCVLFALKAPPFAIFALPFTTQIHFDKLSWLHRWSGRLIYLITLLHVVFWSVQLSRDTRDLTGKHAYVYAWQYDKFLYGWVAFILMTLLVVLSIHPIRKHHYETFYIGHVAFVPLTLVFAALHHPPVAMWCWIALALWIAERVWRGTWWVYTNGLFGRDTTSAPAIVVASPTHKAVDSECQILRPSSYPPSESYPPSPSPYLSDRYSRLSLMEPTSALRYSPPSGYAHVELLSGATVRLTYISPGFLSWAPGQHFLINVPSVSRLVSHPFTVASICDEQAPSNSGRAIVFLVRSKTGWTRDLWDYTIKLLSQGQNHPPGENPPNGTVMPKNGVLMRMFIDGPFGSAVRARWEDNATVVIFVAGSGVSFGLSILEYVCLCLAGRDGKHLGGRVGGWGRKGFATRRVRFVWLIREYGHIQWCASILRRCMSMIPSPGLDVDIFVTNSHPQIRRQPSRPKIELDSELTPPAPHFNHRPASPASSESDGEDVDLSYYAGEFGDEGDVGDVSVRRLEDYTLDLTNFDGDNETTLPGEAQLNRRVRKVGKDRRAHTRKFSQAIQMKEKLDEFARLQRQSVHSTDGLLTHGNKPTHSRNASSESTIEGDLASLKPLSPGDYNRRHSYLSTDSHLHISSPLRPPTPTLSPLSPLSPSFNEIETIMSPSADTLESPTRDGDTDTYGQRLHLNEPEMRDLAVVAEHARPGKPRIDRILKDEVDRSNGSVIVACKLSYAPSRLVLNSSAGCGPTSFGAMVRKAISNQINPARVRKGDRRGYIDLVSEEFSY</sequence>
<evidence type="ECO:0000259" key="16">
    <source>
        <dbReference type="PROSITE" id="PS51384"/>
    </source>
</evidence>
<dbReference type="Pfam" id="PF08030">
    <property type="entry name" value="NAD_binding_6"/>
    <property type="match status" value="1"/>
</dbReference>
<evidence type="ECO:0000256" key="10">
    <source>
        <dbReference type="ARBA" id="ARBA00023065"/>
    </source>
</evidence>
<dbReference type="GO" id="GO:0052851">
    <property type="term" value="F:ferric-chelate reductase (NADPH) activity"/>
    <property type="evidence" value="ECO:0007669"/>
    <property type="project" value="UniProtKB-EC"/>
</dbReference>
<dbReference type="Gene3D" id="3.40.50.80">
    <property type="entry name" value="Nucleotide-binding domain of ferredoxin-NADP reductase (FNR) module"/>
    <property type="match status" value="1"/>
</dbReference>
<evidence type="ECO:0000256" key="14">
    <source>
        <dbReference type="SAM" id="MobiDB-lite"/>
    </source>
</evidence>
<evidence type="ECO:0000256" key="9">
    <source>
        <dbReference type="ARBA" id="ARBA00023002"/>
    </source>
</evidence>
<dbReference type="Pfam" id="PF01794">
    <property type="entry name" value="Ferric_reduct"/>
    <property type="match status" value="1"/>
</dbReference>
<dbReference type="GO" id="GO:0006826">
    <property type="term" value="P:iron ion transport"/>
    <property type="evidence" value="ECO:0007669"/>
    <property type="project" value="UniProtKB-ARBA"/>
</dbReference>
<dbReference type="SUPFAM" id="SSF63380">
    <property type="entry name" value="Riboflavin synthase domain-like"/>
    <property type="match status" value="1"/>
</dbReference>
<dbReference type="PANTHER" id="PTHR32361:SF9">
    <property type="entry name" value="FERRIC REDUCTASE TRANSMEMBRANE COMPONENT 3-RELATED"/>
    <property type="match status" value="1"/>
</dbReference>
<dbReference type="InterPro" id="IPR017927">
    <property type="entry name" value="FAD-bd_FR_type"/>
</dbReference>